<dbReference type="SMART" id="SM00052">
    <property type="entry name" value="EAL"/>
    <property type="match status" value="1"/>
</dbReference>
<dbReference type="InterPro" id="IPR000160">
    <property type="entry name" value="GGDEF_dom"/>
</dbReference>
<evidence type="ECO:0000313" key="3">
    <source>
        <dbReference type="EMBL" id="MEC6898515.1"/>
    </source>
</evidence>
<dbReference type="EMBL" id="JAYXUD010000004">
    <property type="protein sequence ID" value="MEC6898515.1"/>
    <property type="molecule type" value="Genomic_DNA"/>
</dbReference>
<dbReference type="PROSITE" id="PS50887">
    <property type="entry name" value="GGDEF"/>
    <property type="match status" value="1"/>
</dbReference>
<dbReference type="InterPro" id="IPR043128">
    <property type="entry name" value="Rev_trsase/Diguanyl_cyclase"/>
</dbReference>
<dbReference type="PROSITE" id="PS50883">
    <property type="entry name" value="EAL"/>
    <property type="match status" value="1"/>
</dbReference>
<evidence type="ECO:0000313" key="4">
    <source>
        <dbReference type="Proteomes" id="UP001339429"/>
    </source>
</evidence>
<dbReference type="InterPro" id="IPR029787">
    <property type="entry name" value="Nucleotide_cyclase"/>
</dbReference>
<accession>A0ABU6LG07</accession>
<dbReference type="SMART" id="SM00267">
    <property type="entry name" value="GGDEF"/>
    <property type="match status" value="1"/>
</dbReference>
<comment type="caution">
    <text evidence="3">The sequence shown here is derived from an EMBL/GenBank/DDBJ whole genome shotgun (WGS) entry which is preliminary data.</text>
</comment>
<proteinExistence type="predicted"/>
<dbReference type="InterPro" id="IPR035919">
    <property type="entry name" value="EAL_sf"/>
</dbReference>
<name>A0ABU6LG07_9GAMM</name>
<dbReference type="Gene3D" id="3.20.20.450">
    <property type="entry name" value="EAL domain"/>
    <property type="match status" value="1"/>
</dbReference>
<sequence length="558" mass="64679">MLSSCYFNYQPRYYNGKISSYEALLRTPKSDIECYIESINDHVAFDLAVIESIIQQRSRLSNPEKTKLAINISISSLLNDEFIDACEKIFEHEKNIILELTRHDTTSDFSRIQSAIKQLKAKDIQFALDDYGKGYANSELFLHLDVEYIKLDRKLIKNITQSYVVYSLIKTKYEKIVKVLDKHIIIEGVETFEQLNLLKQFGAMTYQGFYFSKPISIEDVKQTASNIDSYKNKTKSFCNLLDQAIYDMNRAKDHHEIKRAIQHLMKIDHYNTIGISPNFFDVYNEQRRINKNYNELLERKSSPHFLLVSSLISSCDALVIIRDSEGNAIFNNDKHINYLGVDLVDYSAEQACNKFPDYHTCLDLDNELLNSDTCFIVSNETVETENGKQFFHTYRQKIKHFDQAFIICSIYEANDSINIDTLTGCYQKSYLKSTYASAYQTLVFIDLDGFKLINDVHGHNKGDEVLRDFAQSIQKMLRERDVIVRFGGDEFVLLLDSSSLSGVRQRIEIIRDKIEAYFLLKQLYLSFSYGIVTVGDCIENALNKADEAMYKQKYARKI</sequence>
<feature type="domain" description="EAL" evidence="1">
    <location>
        <begin position="1"/>
        <end position="228"/>
    </location>
</feature>
<dbReference type="RefSeq" id="WP_327772141.1">
    <property type="nucleotide sequence ID" value="NZ_JAYXUB010000005.1"/>
</dbReference>
<dbReference type="CDD" id="cd01948">
    <property type="entry name" value="EAL"/>
    <property type="match status" value="1"/>
</dbReference>
<gene>
    <name evidence="3" type="ORF">VXS00_07690</name>
</gene>
<reference evidence="3 4" key="1">
    <citation type="submission" date="2024-01" db="EMBL/GenBank/DDBJ databases">
        <title>Active colonisers of the gastrointestinal tract of Atlantic salmon farmed in a warm water region.</title>
        <authorList>
            <person name="Bowman J.P."/>
        </authorList>
    </citation>
    <scope>NUCLEOTIDE SEQUENCE [LARGE SCALE GENOMIC DNA]</scope>
    <source>
        <strain evidence="3 4">S4MW1</strain>
    </source>
</reference>
<evidence type="ECO:0000259" key="2">
    <source>
        <dbReference type="PROSITE" id="PS50887"/>
    </source>
</evidence>
<dbReference type="Gene3D" id="3.30.70.270">
    <property type="match status" value="1"/>
</dbReference>
<dbReference type="Pfam" id="PF00563">
    <property type="entry name" value="EAL"/>
    <property type="match status" value="1"/>
</dbReference>
<dbReference type="Pfam" id="PF00990">
    <property type="entry name" value="GGDEF"/>
    <property type="match status" value="1"/>
</dbReference>
<dbReference type="SUPFAM" id="SSF141868">
    <property type="entry name" value="EAL domain-like"/>
    <property type="match status" value="1"/>
</dbReference>
<protein>
    <submittedName>
        <fullName evidence="3">GGDEF domain-containing protein</fullName>
    </submittedName>
</protein>
<dbReference type="PANTHER" id="PTHR33121:SF71">
    <property type="entry name" value="OXYGEN SENSOR PROTEIN DOSP"/>
    <property type="match status" value="1"/>
</dbReference>
<dbReference type="Proteomes" id="UP001339429">
    <property type="component" value="Unassembled WGS sequence"/>
</dbReference>
<dbReference type="InterPro" id="IPR001633">
    <property type="entry name" value="EAL_dom"/>
</dbReference>
<feature type="domain" description="GGDEF" evidence="2">
    <location>
        <begin position="438"/>
        <end position="558"/>
    </location>
</feature>
<dbReference type="NCBIfam" id="TIGR00254">
    <property type="entry name" value="GGDEF"/>
    <property type="match status" value="1"/>
</dbReference>
<evidence type="ECO:0000259" key="1">
    <source>
        <dbReference type="PROSITE" id="PS50883"/>
    </source>
</evidence>
<dbReference type="InterPro" id="IPR050706">
    <property type="entry name" value="Cyclic-di-GMP_PDE-like"/>
</dbReference>
<keyword evidence="4" id="KW-1185">Reference proteome</keyword>
<organism evidence="3 4">
    <name type="scientific">Photobacterium piscicola</name>
    <dbReference type="NCBI Taxonomy" id="1378299"/>
    <lineage>
        <taxon>Bacteria</taxon>
        <taxon>Pseudomonadati</taxon>
        <taxon>Pseudomonadota</taxon>
        <taxon>Gammaproteobacteria</taxon>
        <taxon>Vibrionales</taxon>
        <taxon>Vibrionaceae</taxon>
        <taxon>Photobacterium</taxon>
    </lineage>
</organism>
<dbReference type="CDD" id="cd01949">
    <property type="entry name" value="GGDEF"/>
    <property type="match status" value="1"/>
</dbReference>
<dbReference type="PANTHER" id="PTHR33121">
    <property type="entry name" value="CYCLIC DI-GMP PHOSPHODIESTERASE PDEF"/>
    <property type="match status" value="1"/>
</dbReference>
<dbReference type="SUPFAM" id="SSF55073">
    <property type="entry name" value="Nucleotide cyclase"/>
    <property type="match status" value="1"/>
</dbReference>